<dbReference type="OrthoDB" id="1737370at2759"/>
<dbReference type="PANTHER" id="PTHR37739:SF8">
    <property type="entry name" value="KINESIN-LIKE PROTEIN KIN-12D"/>
    <property type="match status" value="1"/>
</dbReference>
<evidence type="ECO:0000256" key="4">
    <source>
        <dbReference type="ARBA" id="ARBA00023054"/>
    </source>
</evidence>
<dbReference type="GO" id="GO:0005524">
    <property type="term" value="F:ATP binding"/>
    <property type="evidence" value="ECO:0007669"/>
    <property type="project" value="UniProtKB-KW"/>
</dbReference>
<dbReference type="GO" id="GO:0005874">
    <property type="term" value="C:microtubule"/>
    <property type="evidence" value="ECO:0007669"/>
    <property type="project" value="UniProtKB-KW"/>
</dbReference>
<keyword evidence="2" id="KW-0547">Nucleotide-binding</keyword>
<gene>
    <name evidence="7" type="ORF">Pyn_30283</name>
</gene>
<keyword evidence="5" id="KW-0505">Motor protein</keyword>
<feature type="coiled-coil region" evidence="6">
    <location>
        <begin position="197"/>
        <end position="259"/>
    </location>
</feature>
<dbReference type="STRING" id="2094558.A0A314ZC57"/>
<protein>
    <submittedName>
        <fullName evidence="7">Phragmoplast orienting kinesin 2</fullName>
    </submittedName>
</protein>
<keyword evidence="1" id="KW-0493">Microtubule</keyword>
<dbReference type="EMBL" id="PJQY01000223">
    <property type="protein sequence ID" value="PQQ15667.1"/>
    <property type="molecule type" value="Genomic_DNA"/>
</dbReference>
<evidence type="ECO:0000313" key="8">
    <source>
        <dbReference type="Proteomes" id="UP000250321"/>
    </source>
</evidence>
<evidence type="ECO:0000256" key="3">
    <source>
        <dbReference type="ARBA" id="ARBA00022840"/>
    </source>
</evidence>
<keyword evidence="3" id="KW-0067">ATP-binding</keyword>
<keyword evidence="4 6" id="KW-0175">Coiled coil</keyword>
<comment type="caution">
    <text evidence="7">The sequence shown here is derived from an EMBL/GenBank/DDBJ whole genome shotgun (WGS) entry which is preliminary data.</text>
</comment>
<evidence type="ECO:0000256" key="6">
    <source>
        <dbReference type="SAM" id="Coils"/>
    </source>
</evidence>
<dbReference type="PANTHER" id="PTHR37739">
    <property type="entry name" value="KINESIN-LIKE PROTEIN KIN-12D"/>
    <property type="match status" value="1"/>
</dbReference>
<evidence type="ECO:0000256" key="1">
    <source>
        <dbReference type="ARBA" id="ARBA00022701"/>
    </source>
</evidence>
<evidence type="ECO:0000313" key="7">
    <source>
        <dbReference type="EMBL" id="PQQ15667.1"/>
    </source>
</evidence>
<feature type="coiled-coil region" evidence="6">
    <location>
        <begin position="37"/>
        <end position="71"/>
    </location>
</feature>
<evidence type="ECO:0000256" key="5">
    <source>
        <dbReference type="ARBA" id="ARBA00023175"/>
    </source>
</evidence>
<proteinExistence type="predicted"/>
<dbReference type="InterPro" id="IPR044986">
    <property type="entry name" value="KIF15/KIN-12"/>
</dbReference>
<keyword evidence="8" id="KW-1185">Reference proteome</keyword>
<organism evidence="7 8">
    <name type="scientific">Prunus yedoensis var. nudiflora</name>
    <dbReference type="NCBI Taxonomy" id="2094558"/>
    <lineage>
        <taxon>Eukaryota</taxon>
        <taxon>Viridiplantae</taxon>
        <taxon>Streptophyta</taxon>
        <taxon>Embryophyta</taxon>
        <taxon>Tracheophyta</taxon>
        <taxon>Spermatophyta</taxon>
        <taxon>Magnoliopsida</taxon>
        <taxon>eudicotyledons</taxon>
        <taxon>Gunneridae</taxon>
        <taxon>Pentapetalae</taxon>
        <taxon>rosids</taxon>
        <taxon>fabids</taxon>
        <taxon>Rosales</taxon>
        <taxon>Rosaceae</taxon>
        <taxon>Amygdaloideae</taxon>
        <taxon>Amygdaleae</taxon>
        <taxon>Prunus</taxon>
    </lineage>
</organism>
<sequence length="535" mass="60922">MKLDYEDALKRKNIQLSESEDLISMKVAVLNDQATVIAEGEKKIQSLSGEVEEWERTCTNLRQELSEERQRACTIEQKLEDVEEKNILMTKEKLAELKTGVSTLRSCMNTHAEHHTSSEMKNSQVSCKTSKGEGGGWIAMGTIIDQNGNKQFVEDQRDDLSECSLEARKRISANICTWENLKSDRPSKEVSGRDVTIILLKKEIEAALDSLKEVQAEMDKLREENKAMCKSEQKSRESMKYLKTQVLNLQSTMNNLERQSKVKLEAHNHRLEAFQQIVQEAGSHWCQTKELMEIEFDDAKLVADQKTAEVSCILPKFEEAQDVIKEADIMINELMISNETMKLEIKRLKKMEASVTSDRDMLLNEVQSLQSINHLSNQQFAEVEELLASDIKETKALVVELEGMLAEVQANYNENFMLLASDFRSVKTLLSDSSKLVRSSLEDIWSEIIVKDCAVSVLHLCHMGLLLETVTGLNAENGLLQRGLCESSSCIADLRQHNIRSKRELEMCQILKGKLLTDIKNSFDHITRREESWEA</sequence>
<name>A0A314ZC57_PRUYE</name>
<reference evidence="7 8" key="1">
    <citation type="submission" date="2018-02" db="EMBL/GenBank/DDBJ databases">
        <title>Draft genome of wild Prunus yedoensis var. nudiflora.</title>
        <authorList>
            <person name="Baek S."/>
            <person name="Kim J.-H."/>
            <person name="Choi K."/>
            <person name="Kim G.-B."/>
            <person name="Cho A."/>
            <person name="Jang H."/>
            <person name="Shin C.-H."/>
            <person name="Yu H.-J."/>
            <person name="Mun J.-H."/>
        </authorList>
    </citation>
    <scope>NUCLEOTIDE SEQUENCE [LARGE SCALE GENOMIC DNA]</scope>
    <source>
        <strain evidence="8">cv. Jeju island</strain>
        <tissue evidence="7">Leaf</tissue>
    </source>
</reference>
<evidence type="ECO:0000256" key="2">
    <source>
        <dbReference type="ARBA" id="ARBA00022741"/>
    </source>
</evidence>
<accession>A0A314ZC57</accession>
<dbReference type="Proteomes" id="UP000250321">
    <property type="component" value="Unassembled WGS sequence"/>
</dbReference>
<dbReference type="AlphaFoldDB" id="A0A314ZC57"/>